<evidence type="ECO:0000313" key="3">
    <source>
        <dbReference type="Proteomes" id="UP000002484"/>
    </source>
</evidence>
<dbReference type="STRING" id="298654.FraEuI1c_6860"/>
<name>E3IUL3_PSEI1</name>
<feature type="region of interest" description="Disordered" evidence="1">
    <location>
        <begin position="67"/>
        <end position="102"/>
    </location>
</feature>
<sequence>MSARPCQICRVPAVVVLADSTGDQLDVCATHHQDALRASDGAVRGIGLTTTIPARLPACHRGCRPLAPHLPHRPLTDRPPAGPAPPAPRNHRPDVQEVTAAL</sequence>
<dbReference type="KEGG" id="fri:FraEuI1c_6860"/>
<evidence type="ECO:0000313" key="2">
    <source>
        <dbReference type="EMBL" id="ADP84829.1"/>
    </source>
</evidence>
<organism evidence="2 3">
    <name type="scientific">Pseudofrankia inefficax (strain DSM 45817 / CECT 9037 / DDB 130130 / EuI1c)</name>
    <name type="common">Frankia inefficax</name>
    <dbReference type="NCBI Taxonomy" id="298654"/>
    <lineage>
        <taxon>Bacteria</taxon>
        <taxon>Bacillati</taxon>
        <taxon>Actinomycetota</taxon>
        <taxon>Actinomycetes</taxon>
        <taxon>Frankiales</taxon>
        <taxon>Frankiaceae</taxon>
        <taxon>Pseudofrankia</taxon>
    </lineage>
</organism>
<protein>
    <submittedName>
        <fullName evidence="2">Uncharacterized protein</fullName>
    </submittedName>
</protein>
<dbReference type="AlphaFoldDB" id="E3IUL3"/>
<dbReference type="EMBL" id="CP002299">
    <property type="protein sequence ID" value="ADP84829.1"/>
    <property type="molecule type" value="Genomic_DNA"/>
</dbReference>
<keyword evidence="3" id="KW-1185">Reference proteome</keyword>
<gene>
    <name evidence="2" type="ordered locus">FraEuI1c_6860</name>
</gene>
<dbReference type="InParanoid" id="E3IUL3"/>
<accession>E3IUL3</accession>
<reference evidence="2 3" key="1">
    <citation type="submission" date="2010-10" db="EMBL/GenBank/DDBJ databases">
        <title>Complete sequence of Frankia sp. EuI1c.</title>
        <authorList>
            <consortium name="US DOE Joint Genome Institute"/>
            <person name="Lucas S."/>
            <person name="Copeland A."/>
            <person name="Lapidus A."/>
            <person name="Cheng J.-F."/>
            <person name="Bruce D."/>
            <person name="Goodwin L."/>
            <person name="Pitluck S."/>
            <person name="Chertkov O."/>
            <person name="Detter J.C."/>
            <person name="Han C."/>
            <person name="Tapia R."/>
            <person name="Land M."/>
            <person name="Hauser L."/>
            <person name="Jeffries C."/>
            <person name="Kyrpides N."/>
            <person name="Ivanova N."/>
            <person name="Mikhailova N."/>
            <person name="Beauchemin N."/>
            <person name="Sen A."/>
            <person name="Sur S.A."/>
            <person name="Gtari M."/>
            <person name="Wall L."/>
            <person name="Tisa L."/>
            <person name="Woyke T."/>
        </authorList>
    </citation>
    <scope>NUCLEOTIDE SEQUENCE [LARGE SCALE GENOMIC DNA]</scope>
    <source>
        <strain evidence="3">DSM 45817 / CECT 9037 / EuI1c</strain>
    </source>
</reference>
<proteinExistence type="predicted"/>
<dbReference type="Proteomes" id="UP000002484">
    <property type="component" value="Chromosome"/>
</dbReference>
<dbReference type="HOGENOM" id="CLU_2273268_0_0_11"/>
<evidence type="ECO:0000256" key="1">
    <source>
        <dbReference type="SAM" id="MobiDB-lite"/>
    </source>
</evidence>